<proteinExistence type="predicted"/>
<feature type="transmembrane region" description="Helical" evidence="2">
    <location>
        <begin position="42"/>
        <end position="58"/>
    </location>
</feature>
<reference evidence="3 4" key="1">
    <citation type="submission" date="2024-01" db="EMBL/GenBank/DDBJ databases">
        <title>The complete chloroplast genome sequence of Lithospermum erythrorhizon: insights into the phylogenetic relationship among Boraginaceae species and the maternal lineages of purple gromwells.</title>
        <authorList>
            <person name="Okada T."/>
            <person name="Watanabe K."/>
        </authorList>
    </citation>
    <scope>NUCLEOTIDE SEQUENCE [LARGE SCALE GENOMIC DNA]</scope>
</reference>
<keyword evidence="2" id="KW-0472">Membrane</keyword>
<name>A0AAV3NQQ0_LITER</name>
<feature type="transmembrane region" description="Helical" evidence="2">
    <location>
        <begin position="16"/>
        <end position="35"/>
    </location>
</feature>
<organism evidence="3 4">
    <name type="scientific">Lithospermum erythrorhizon</name>
    <name type="common">Purple gromwell</name>
    <name type="synonym">Lithospermum officinale var. erythrorhizon</name>
    <dbReference type="NCBI Taxonomy" id="34254"/>
    <lineage>
        <taxon>Eukaryota</taxon>
        <taxon>Viridiplantae</taxon>
        <taxon>Streptophyta</taxon>
        <taxon>Embryophyta</taxon>
        <taxon>Tracheophyta</taxon>
        <taxon>Spermatophyta</taxon>
        <taxon>Magnoliopsida</taxon>
        <taxon>eudicotyledons</taxon>
        <taxon>Gunneridae</taxon>
        <taxon>Pentapetalae</taxon>
        <taxon>asterids</taxon>
        <taxon>lamiids</taxon>
        <taxon>Boraginales</taxon>
        <taxon>Boraginaceae</taxon>
        <taxon>Boraginoideae</taxon>
        <taxon>Lithospermeae</taxon>
        <taxon>Lithospermum</taxon>
    </lineage>
</organism>
<keyword evidence="2" id="KW-1133">Transmembrane helix</keyword>
<dbReference type="EMBL" id="BAABME010000262">
    <property type="protein sequence ID" value="GAA0141253.1"/>
    <property type="molecule type" value="Genomic_DNA"/>
</dbReference>
<evidence type="ECO:0000313" key="3">
    <source>
        <dbReference type="EMBL" id="GAA0141253.1"/>
    </source>
</evidence>
<sequence>MLLCFASGFFLCDAHYPLAFVVVLLLCLTVMVTYDTIPGREFALYVFALGLAPIGFSFCRWHCACICMDRLLESFVSYLRSDRYLFDVLEVDTGLEEEVTWKATRLDRAEPYFFNDKVSHTILDRAFFLIERTGRTVTFPIDSTSNSPPVSYKTWLGKLFLPEYPHCSSRKHGKDSEVEDKDPKHARGTRQETSSSRGSRVVPLVRPSSERVAVPGPTPLVIPDKVVGERVVEVTSSASEQEHTELVDTGESPECFTTEVVESCPPVLPIISRAQEVESILHAGASPSCPASEMILKEEEGVMSTFQVLTRLVLGAFPDIRDKLQGFFQKVKEAGTTLSAASQEELEQEAAEWEVHARELRVRVQEQRSVVTQLDHETADTSRQIHTLEGEIRAERAKHIGSLTADID</sequence>
<protein>
    <submittedName>
        <fullName evidence="3">Uncharacterized protein</fullName>
    </submittedName>
</protein>
<feature type="region of interest" description="Disordered" evidence="1">
    <location>
        <begin position="168"/>
        <end position="210"/>
    </location>
</feature>
<keyword evidence="4" id="KW-1185">Reference proteome</keyword>
<evidence type="ECO:0000313" key="4">
    <source>
        <dbReference type="Proteomes" id="UP001454036"/>
    </source>
</evidence>
<dbReference type="Proteomes" id="UP001454036">
    <property type="component" value="Unassembled WGS sequence"/>
</dbReference>
<accession>A0AAV3NQQ0</accession>
<evidence type="ECO:0000256" key="2">
    <source>
        <dbReference type="SAM" id="Phobius"/>
    </source>
</evidence>
<keyword evidence="2" id="KW-0812">Transmembrane</keyword>
<gene>
    <name evidence="3" type="ORF">LIER_02439</name>
</gene>
<evidence type="ECO:0000256" key="1">
    <source>
        <dbReference type="SAM" id="MobiDB-lite"/>
    </source>
</evidence>
<comment type="caution">
    <text evidence="3">The sequence shown here is derived from an EMBL/GenBank/DDBJ whole genome shotgun (WGS) entry which is preliminary data.</text>
</comment>
<dbReference type="AlphaFoldDB" id="A0AAV3NQQ0"/>